<evidence type="ECO:0000313" key="2">
    <source>
        <dbReference type="Proteomes" id="UP000178256"/>
    </source>
</evidence>
<dbReference type="Proteomes" id="UP000178256">
    <property type="component" value="Unassembled WGS sequence"/>
</dbReference>
<dbReference type="AlphaFoldDB" id="A0A1F8GIZ2"/>
<evidence type="ECO:0000313" key="1">
    <source>
        <dbReference type="EMBL" id="OGN25281.1"/>
    </source>
</evidence>
<name>A0A1F8GIZ2_9BACT</name>
<protein>
    <submittedName>
        <fullName evidence="1">Uncharacterized protein</fullName>
    </submittedName>
</protein>
<dbReference type="EMBL" id="MGKL01000021">
    <property type="protein sequence ID" value="OGN25281.1"/>
    <property type="molecule type" value="Genomic_DNA"/>
</dbReference>
<comment type="caution">
    <text evidence="1">The sequence shown here is derived from an EMBL/GenBank/DDBJ whole genome shotgun (WGS) entry which is preliminary data.</text>
</comment>
<sequence>MISADKGGREMRRTVAVLFFLIFTVGCRSEGDIIRHGKIENIVRVFMTAPNEYAFLVKNLETGEMSLKILHNQHRLGEKKIIADVPAGNLMWIEYREAYTDQVLSPKSFLHIHVYSEDSIEGGGWKERVGKHYEDRTTAVVR</sequence>
<gene>
    <name evidence="1" type="ORF">A2925_01635</name>
</gene>
<organism evidence="1 2">
    <name type="scientific">Candidatus Yanofskybacteria bacterium RIFCSPLOWO2_01_FULL_44_22</name>
    <dbReference type="NCBI Taxonomy" id="1802697"/>
    <lineage>
        <taxon>Bacteria</taxon>
        <taxon>Candidatus Yanofskyibacteriota</taxon>
    </lineage>
</organism>
<dbReference type="PROSITE" id="PS51257">
    <property type="entry name" value="PROKAR_LIPOPROTEIN"/>
    <property type="match status" value="1"/>
</dbReference>
<proteinExistence type="predicted"/>
<accession>A0A1F8GIZ2</accession>
<reference evidence="1 2" key="1">
    <citation type="journal article" date="2016" name="Nat. Commun.">
        <title>Thousands of microbial genomes shed light on interconnected biogeochemical processes in an aquifer system.</title>
        <authorList>
            <person name="Anantharaman K."/>
            <person name="Brown C.T."/>
            <person name="Hug L.A."/>
            <person name="Sharon I."/>
            <person name="Castelle C.J."/>
            <person name="Probst A.J."/>
            <person name="Thomas B.C."/>
            <person name="Singh A."/>
            <person name="Wilkins M.J."/>
            <person name="Karaoz U."/>
            <person name="Brodie E.L."/>
            <person name="Williams K.H."/>
            <person name="Hubbard S.S."/>
            <person name="Banfield J.F."/>
        </authorList>
    </citation>
    <scope>NUCLEOTIDE SEQUENCE [LARGE SCALE GENOMIC DNA]</scope>
</reference>